<dbReference type="InterPro" id="IPR027417">
    <property type="entry name" value="P-loop_NTPase"/>
</dbReference>
<dbReference type="FunFam" id="3.40.50.11040:FF:000006">
    <property type="entry name" value="RNA cytidine acetyltransferase"/>
    <property type="match status" value="1"/>
</dbReference>
<evidence type="ECO:0000256" key="11">
    <source>
        <dbReference type="SAM" id="MobiDB-lite"/>
    </source>
</evidence>
<feature type="binding site" evidence="10">
    <location>
        <begin position="637"/>
        <end position="639"/>
    </location>
    <ligand>
        <name>acetyl-CoA</name>
        <dbReference type="ChEBI" id="CHEBI:57288"/>
    </ligand>
</feature>
<proteinExistence type="inferred from homology"/>
<dbReference type="PROSITE" id="PS51186">
    <property type="entry name" value="GNAT"/>
    <property type="match status" value="1"/>
</dbReference>
<comment type="subcellular location">
    <subcellularLocation>
        <location evidence="1 10">Nucleus</location>
        <location evidence="1 10">Nucleolus</location>
    </subcellularLocation>
</comment>
<dbReference type="Pfam" id="PF13725">
    <property type="entry name" value="tRNA_bind_2"/>
    <property type="match status" value="1"/>
</dbReference>
<dbReference type="InterPro" id="IPR007807">
    <property type="entry name" value="TcmA/NAT10_helicase"/>
</dbReference>
<dbReference type="Proteomes" id="UP000322234">
    <property type="component" value="Unassembled WGS sequence"/>
</dbReference>
<comment type="catalytic activity">
    <reaction evidence="10">
        <text>a cytidine in tRNA + acetyl-CoA + ATP + H2O = an N(4)-acetylcytidine in tRNA + ADP + phosphate + CoA + H(+)</text>
        <dbReference type="Rhea" id="RHEA:53876"/>
        <dbReference type="Rhea" id="RHEA-COMP:13670"/>
        <dbReference type="Rhea" id="RHEA-COMP:13671"/>
        <dbReference type="ChEBI" id="CHEBI:15377"/>
        <dbReference type="ChEBI" id="CHEBI:15378"/>
        <dbReference type="ChEBI" id="CHEBI:30616"/>
        <dbReference type="ChEBI" id="CHEBI:43474"/>
        <dbReference type="ChEBI" id="CHEBI:57287"/>
        <dbReference type="ChEBI" id="CHEBI:57288"/>
        <dbReference type="ChEBI" id="CHEBI:74900"/>
        <dbReference type="ChEBI" id="CHEBI:82748"/>
        <dbReference type="ChEBI" id="CHEBI:456216"/>
    </reaction>
</comment>
<dbReference type="GO" id="GO:0000049">
    <property type="term" value="F:tRNA binding"/>
    <property type="evidence" value="ECO:0007669"/>
    <property type="project" value="TreeGrafter"/>
</dbReference>
<evidence type="ECO:0000313" key="13">
    <source>
        <dbReference type="EMBL" id="MXQ92279.1"/>
    </source>
</evidence>
<dbReference type="Pfam" id="PF08351">
    <property type="entry name" value="TmcA_N"/>
    <property type="match status" value="1"/>
</dbReference>
<feature type="region of interest" description="Disordered" evidence="11">
    <location>
        <begin position="994"/>
        <end position="1034"/>
    </location>
</feature>
<feature type="domain" description="N-acetyltransferase" evidence="12">
    <location>
        <begin position="571"/>
        <end position="761"/>
    </location>
</feature>
<dbReference type="Pfam" id="PF05127">
    <property type="entry name" value="NAT10_TcmA_helicase"/>
    <property type="match status" value="1"/>
</dbReference>
<dbReference type="HAMAP" id="MF_03211">
    <property type="entry name" value="RNA_acetyltr_Nat10"/>
    <property type="match status" value="1"/>
</dbReference>
<keyword evidence="3 10" id="KW-0808">Transferase</keyword>
<dbReference type="InterPro" id="IPR000182">
    <property type="entry name" value="GNAT_dom"/>
</dbReference>
<keyword evidence="8 10" id="KW-0012">Acyltransferase</keyword>
<evidence type="ECO:0000256" key="3">
    <source>
        <dbReference type="ARBA" id="ARBA00022679"/>
    </source>
</evidence>
<comment type="function">
    <text evidence="10">RNA cytidine acetyltransferase with specificity toward both 18S rRNA and tRNAs. Catalyzes the formation of N(4)-acetylcytidine (ac4C) in 18S rRNA. Required for early nucleolar cleavages of precursor rRNA at sites A0, A1 and A2 during 18S rRNA synthesis. Catalyzes the formation of ac4C in serine and leucine tRNAs. Requires the tRNA-binding adapter protein THUMPD1 for full tRNA acetyltransferase activity but not for 18S rRNA acetylation.</text>
</comment>
<dbReference type="GO" id="GO:0030686">
    <property type="term" value="C:90S preribosome"/>
    <property type="evidence" value="ECO:0007669"/>
    <property type="project" value="TreeGrafter"/>
</dbReference>
<accession>A0A6B0RQC4</accession>
<dbReference type="InterPro" id="IPR032672">
    <property type="entry name" value="TmcA/NAT10/Kre33"/>
</dbReference>
<dbReference type="PANTHER" id="PTHR10925:SF5">
    <property type="entry name" value="RNA CYTIDINE ACETYLTRANSFERASE"/>
    <property type="match status" value="1"/>
</dbReference>
<dbReference type="Gene3D" id="3.40.50.11040">
    <property type="match status" value="1"/>
</dbReference>
<evidence type="ECO:0000256" key="7">
    <source>
        <dbReference type="ARBA" id="ARBA00023242"/>
    </source>
</evidence>
<evidence type="ECO:0000256" key="4">
    <source>
        <dbReference type="ARBA" id="ARBA00022694"/>
    </source>
</evidence>
<evidence type="ECO:0000256" key="10">
    <source>
        <dbReference type="HAMAP-Rule" id="MF_03211"/>
    </source>
</evidence>
<feature type="binding site" evidence="10">
    <location>
        <position position="470"/>
    </location>
    <ligand>
        <name>ATP</name>
        <dbReference type="ChEBI" id="CHEBI:30616"/>
    </ligand>
</feature>
<keyword evidence="2 10" id="KW-0698">rRNA processing</keyword>
<evidence type="ECO:0000256" key="1">
    <source>
        <dbReference type="ARBA" id="ARBA00004604"/>
    </source>
</evidence>
<keyword evidence="4 10" id="KW-0819">tRNA processing</keyword>
<keyword evidence="5 10" id="KW-0547">Nucleotide-binding</keyword>
<comment type="caution">
    <text evidence="13">The sequence shown here is derived from an EMBL/GenBank/DDBJ whole genome shotgun (WGS) entry which is preliminary data.</text>
</comment>
<feature type="binding site" evidence="10">
    <location>
        <begin position="644"/>
        <end position="650"/>
    </location>
    <ligand>
        <name>acetyl-CoA</name>
        <dbReference type="ChEBI" id="CHEBI:57288"/>
    </ligand>
</feature>
<dbReference type="SUPFAM" id="SSF55729">
    <property type="entry name" value="Acyl-CoA N-acyltransferases (Nat)"/>
    <property type="match status" value="1"/>
</dbReference>
<dbReference type="FunFam" id="3.40.50.300:FF:002218">
    <property type="entry name" value="tRNA(Met) cytidine acetyltransferase TmcA"/>
    <property type="match status" value="1"/>
</dbReference>
<dbReference type="InterPro" id="IPR013562">
    <property type="entry name" value="TmcA/NAT10_N"/>
</dbReference>
<evidence type="ECO:0000256" key="8">
    <source>
        <dbReference type="ARBA" id="ARBA00023315"/>
    </source>
</evidence>
<dbReference type="InterPro" id="IPR016181">
    <property type="entry name" value="Acyl_CoA_acyltransferase"/>
</dbReference>
<organism evidence="13 14">
    <name type="scientific">Bos mutus</name>
    <name type="common">wild yak</name>
    <dbReference type="NCBI Taxonomy" id="72004"/>
    <lineage>
        <taxon>Eukaryota</taxon>
        <taxon>Metazoa</taxon>
        <taxon>Chordata</taxon>
        <taxon>Craniata</taxon>
        <taxon>Vertebrata</taxon>
        <taxon>Euteleostomi</taxon>
        <taxon>Mammalia</taxon>
        <taxon>Eutheria</taxon>
        <taxon>Laurasiatheria</taxon>
        <taxon>Artiodactyla</taxon>
        <taxon>Ruminantia</taxon>
        <taxon>Pecora</taxon>
        <taxon>Bovidae</taxon>
        <taxon>Bovinae</taxon>
        <taxon>Bos</taxon>
    </lineage>
</organism>
<comment type="catalytic activity">
    <reaction evidence="10">
        <text>a cytidine in 18S rRNA + acetyl-CoA + ATP + H2O = an N(4)-acetylcytidine in 18S rRNA + ADP + phosphate + CoA + H(+)</text>
        <dbReference type="Rhea" id="RHEA:51424"/>
        <dbReference type="Rhea" id="RHEA-COMP:13575"/>
        <dbReference type="Rhea" id="RHEA-COMP:13576"/>
        <dbReference type="ChEBI" id="CHEBI:15377"/>
        <dbReference type="ChEBI" id="CHEBI:15378"/>
        <dbReference type="ChEBI" id="CHEBI:30616"/>
        <dbReference type="ChEBI" id="CHEBI:43474"/>
        <dbReference type="ChEBI" id="CHEBI:57287"/>
        <dbReference type="ChEBI" id="CHEBI:57288"/>
        <dbReference type="ChEBI" id="CHEBI:74900"/>
        <dbReference type="ChEBI" id="CHEBI:82748"/>
        <dbReference type="ChEBI" id="CHEBI:456216"/>
    </reaction>
</comment>
<dbReference type="CDD" id="cd04301">
    <property type="entry name" value="NAT_SF"/>
    <property type="match status" value="1"/>
</dbReference>
<gene>
    <name evidence="10" type="primary">NAT10</name>
    <name evidence="13" type="ORF">E5288_WYG020378</name>
</gene>
<dbReference type="GO" id="GO:0005524">
    <property type="term" value="F:ATP binding"/>
    <property type="evidence" value="ECO:0007669"/>
    <property type="project" value="UniProtKB-UniRule"/>
</dbReference>
<evidence type="ECO:0000256" key="6">
    <source>
        <dbReference type="ARBA" id="ARBA00022840"/>
    </source>
</evidence>
<evidence type="ECO:0000256" key="9">
    <source>
        <dbReference type="ARBA" id="ARBA00068357"/>
    </source>
</evidence>
<dbReference type="GO" id="GO:0005730">
    <property type="term" value="C:nucleolus"/>
    <property type="evidence" value="ECO:0007669"/>
    <property type="project" value="UniProtKB-SubCell"/>
</dbReference>
<keyword evidence="6 10" id="KW-0067">ATP-binding</keyword>
<dbReference type="Gene3D" id="3.40.630.30">
    <property type="match status" value="1"/>
</dbReference>
<protein>
    <recommendedName>
        <fullName evidence="9 10">RNA cytidine acetyltransferase</fullName>
        <ecNumber evidence="10">2.3.1.-</ecNumber>
    </recommendedName>
    <alternativeName>
        <fullName evidence="10">18S rRNA cytosine acetyltransferase</fullName>
    </alternativeName>
    <alternativeName>
        <fullName evidence="10">N-acetyltransferase 10</fullName>
    </alternativeName>
</protein>
<name>A0A6B0RQC4_9CETA</name>
<comment type="subunit">
    <text evidence="10">Interacts with THUMPD1.</text>
</comment>
<dbReference type="AlphaFoldDB" id="A0A6B0RQC4"/>
<dbReference type="GO" id="GO:1904812">
    <property type="term" value="P:rRNA acetylation involved in maturation of SSU-rRNA"/>
    <property type="evidence" value="ECO:0007669"/>
    <property type="project" value="InterPro"/>
</dbReference>
<dbReference type="EMBL" id="VBQZ03000080">
    <property type="protein sequence ID" value="MXQ92279.1"/>
    <property type="molecule type" value="Genomic_DNA"/>
</dbReference>
<dbReference type="GO" id="GO:0051391">
    <property type="term" value="P:tRNA acetylation"/>
    <property type="evidence" value="ECO:0007669"/>
    <property type="project" value="UniProtKB-UniRule"/>
</dbReference>
<sequence length="1034" mass="116928">MHRKKVDNRIRILIEKGVAERQRSLFVVVGDRGKDQVVILHHMLSKATVKARPSVLWCYKKELGFSSHRKKRMRQLQKKIKNGTLNIKQDDPFELFVAATNIRYCYYSETHKILGNTFGMCVLQDFEALTPNLLARTVETVEGGGLVVVLLRTMNSLKQLYTMTMDVHSRYRTEAHQDVVGRFNERFILSLASCKKCLVIDDQLNILPISSHAASIEALPPQTPDESLGPSDLELKELKESLQDTQPVGVLVDCCKTLDQAKAVLKFIEGISEKTLRSTVALTAARGRGKSAALGLAIAGAVAFGYSNIFVTSPSPDNLHTLFEFVFKGFDALQYQEHLDYEIIQSLNPEFNKAVIRVNVFREHRQTIQYIHPADAVKLGQAELVVIDEAAAIPLPLVKSLLGPYLVFMASTINGYEGTGRSLSLKLIQQLRQQSAQSQVSTTAENKTTATARLASVRTLHEVSLQESIRYAPGDAVEKWLNDLLCLDCLNITRIVSGCPLPEACELYYVNRDTLFCYHKASEVFLQRLMALYVASHYKVTETSPHVDFSGELQLLASRGRAQVRFCGWALHLEPASLCTILLSPQVCLEGEISRQSILNSLSRGKKASGDLIPWTVSEQFQDPDFGGLSGGRVVRIAVHPDYQGMGYGSRALQLLQMYYEGRFPCLEEKVLETSQEIHTVSSEAVSLLEEVVTPRKDLPPLLLKLNERPAEHLDYLGVSYGLTPRLLKFWKRAGFVPVYLRQTPNDLTGEHSCIMLKTLMDEEEADQGAWLSAFWKDFRRRFLALLSYQFSTFSPPLALNILQNRNIGKPLQPALRREELEALFLPYDLKRLEMYSRNMVDYHLIMDMIPAISRLYFLNQLGDLALSAAQSALLLGIGLQHKSVDQLEKEIELPSGQLMGLFNRIIRKVVKLFNEVQEKAIEEQMVAVKDVVMEPTMKTLSDDLDEAAKEFQEKHRKEVGKLKDMDLSQYVIRGDDEEWNEVLNKAGQNASIVSLKSDKKRKPEAKQEPKQNKKLKKNREMKNKKDMKLKRKK</sequence>
<comment type="similarity">
    <text evidence="10">Belongs to the RNA cytidine acetyltransferase family. NAT10 subfamily.</text>
</comment>
<keyword evidence="14" id="KW-1185">Reference proteome</keyword>
<dbReference type="InterPro" id="IPR027992">
    <property type="entry name" value="tRNA_bind_dom"/>
</dbReference>
<dbReference type="Pfam" id="PF13718">
    <property type="entry name" value="GNAT_acetyltr_2"/>
    <property type="match status" value="1"/>
</dbReference>
<feature type="binding site" evidence="10">
    <location>
        <position position="733"/>
    </location>
    <ligand>
        <name>acetyl-CoA</name>
        <dbReference type="ChEBI" id="CHEBI:57288"/>
    </ligand>
</feature>
<feature type="binding site" evidence="10">
    <location>
        <begin position="287"/>
        <end position="296"/>
    </location>
    <ligand>
        <name>ATP</name>
        <dbReference type="ChEBI" id="CHEBI:30616"/>
    </ligand>
</feature>
<dbReference type="InterPro" id="IPR033688">
    <property type="entry name" value="NAT10"/>
</dbReference>
<reference evidence="13" key="1">
    <citation type="submission" date="2019-10" db="EMBL/GenBank/DDBJ databases">
        <title>The sequence and de novo assembly of the wild yak genome.</title>
        <authorList>
            <person name="Liu Y."/>
        </authorList>
    </citation>
    <scope>NUCLEOTIDE SEQUENCE [LARGE SCALE GENOMIC DNA]</scope>
    <source>
        <strain evidence="13">WY2019</strain>
    </source>
</reference>
<evidence type="ECO:0000256" key="5">
    <source>
        <dbReference type="ARBA" id="ARBA00022741"/>
    </source>
</evidence>
<evidence type="ECO:0000256" key="2">
    <source>
        <dbReference type="ARBA" id="ARBA00022552"/>
    </source>
</evidence>
<dbReference type="GO" id="GO:1990883">
    <property type="term" value="F:18S rRNA cytidine N-acetyltransferase activity"/>
    <property type="evidence" value="ECO:0007669"/>
    <property type="project" value="TreeGrafter"/>
</dbReference>
<keyword evidence="7 10" id="KW-0539">Nucleus</keyword>
<dbReference type="EC" id="2.3.1.-" evidence="10"/>
<dbReference type="PANTHER" id="PTHR10925">
    <property type="entry name" value="N-ACETYLTRANSFERASE 10"/>
    <property type="match status" value="1"/>
</dbReference>
<dbReference type="Gene3D" id="3.40.50.300">
    <property type="entry name" value="P-loop containing nucleotide triphosphate hydrolases"/>
    <property type="match status" value="1"/>
</dbReference>
<evidence type="ECO:0000313" key="14">
    <source>
        <dbReference type="Proteomes" id="UP000322234"/>
    </source>
</evidence>
<evidence type="ECO:0000259" key="12">
    <source>
        <dbReference type="PROSITE" id="PS51186"/>
    </source>
</evidence>